<protein>
    <submittedName>
        <fullName evidence="3">Long-chain fatty acid--CoA ligase</fullName>
    </submittedName>
</protein>
<dbReference type="GO" id="GO:0016405">
    <property type="term" value="F:CoA-ligase activity"/>
    <property type="evidence" value="ECO:0007669"/>
    <property type="project" value="TreeGrafter"/>
</dbReference>
<keyword evidence="3" id="KW-0436">Ligase</keyword>
<organism evidence="3 4">
    <name type="scientific">Brevibacillus brevis</name>
    <name type="common">Bacillus brevis</name>
    <dbReference type="NCBI Taxonomy" id="1393"/>
    <lineage>
        <taxon>Bacteria</taxon>
        <taxon>Bacillati</taxon>
        <taxon>Bacillota</taxon>
        <taxon>Bacilli</taxon>
        <taxon>Bacillales</taxon>
        <taxon>Paenibacillaceae</taxon>
        <taxon>Brevibacillus</taxon>
    </lineage>
</organism>
<dbReference type="AlphaFoldDB" id="A0A517I5P0"/>
<feature type="domain" description="AMP-binding enzyme C-terminal" evidence="2">
    <location>
        <begin position="443"/>
        <end position="517"/>
    </location>
</feature>
<accession>A0A517I5P0</accession>
<sequence>MKEAEIRPWHAFYPDGVSPLVEIPSISLYEFFKRTASQYPDEKAVIDGEKTFTYSQLKEAVDRLAAALQHRGFQKGDRLAIMLPNSVEYVICLFATLRLGGIVVQVNPMYTTHELKHILEDSGSIWFVSEGVQGAKLEQTGMAESITFLQVDTLSDESGTFYQWISENHADATNVEIAPREDVALLQYTGGTTGRSKGVMLTHSNLISNVFQNFPVISKQLQIPGERLLGIAPLFHIFGIVTLNRILMLAGTYIIVRRFKVDQALEVIRQYRPTIFPGMPTLYVALLQHPELKKDDLSSFKLCQSGTAPLPIEVAQQFKRKTGLNIIEGYGLSEGLVTHGTPTTGAIRVGTIGIPLPECDAKIVDVATGRHELPPGETGELVVKAPSIMKGYWRNPQETAAVLKDGWLFTGDLASMGEDGFFSIVGRKKEMIIASGYNVYPSEIEEVLYQHEAVSEACVFGIPDEYRGETVKAVIVRKYPGITEEEILEWCNQRLARYKVPRVIQFREELPKSAVGKILRRVLVDEGVRTGGDS</sequence>
<dbReference type="SUPFAM" id="SSF56801">
    <property type="entry name" value="Acetyl-CoA synthetase-like"/>
    <property type="match status" value="1"/>
</dbReference>
<proteinExistence type="predicted"/>
<evidence type="ECO:0000313" key="3">
    <source>
        <dbReference type="EMBL" id="QDS34221.1"/>
    </source>
</evidence>
<name>A0A517I5P0_BREBE</name>
<dbReference type="Pfam" id="PF13193">
    <property type="entry name" value="AMP-binding_C"/>
    <property type="match status" value="1"/>
</dbReference>
<evidence type="ECO:0000259" key="2">
    <source>
        <dbReference type="Pfam" id="PF13193"/>
    </source>
</evidence>
<reference evidence="3 4" key="1">
    <citation type="submission" date="2019-07" db="EMBL/GenBank/DDBJ databases">
        <title>Characterization of Brevibacillus brevis HK544, as a potential biocontrol agent.</title>
        <authorList>
            <person name="Kim H."/>
        </authorList>
    </citation>
    <scope>NUCLEOTIDE SEQUENCE [LARGE SCALE GENOMIC DNA]</scope>
    <source>
        <strain evidence="3 4">HK544</strain>
    </source>
</reference>
<dbReference type="InterPro" id="IPR025110">
    <property type="entry name" value="AMP-bd_C"/>
</dbReference>
<dbReference type="EMBL" id="CP042161">
    <property type="protein sequence ID" value="QDS34221.1"/>
    <property type="molecule type" value="Genomic_DNA"/>
</dbReference>
<dbReference type="InterPro" id="IPR045851">
    <property type="entry name" value="AMP-bd_C_sf"/>
</dbReference>
<gene>
    <name evidence="3" type="ORF">FPS98_09650</name>
</gene>
<dbReference type="PANTHER" id="PTHR24096">
    <property type="entry name" value="LONG-CHAIN-FATTY-ACID--COA LIGASE"/>
    <property type="match status" value="1"/>
</dbReference>
<dbReference type="Pfam" id="PF00501">
    <property type="entry name" value="AMP-binding"/>
    <property type="match status" value="1"/>
</dbReference>
<dbReference type="PROSITE" id="PS00455">
    <property type="entry name" value="AMP_BINDING"/>
    <property type="match status" value="1"/>
</dbReference>
<dbReference type="InterPro" id="IPR000873">
    <property type="entry name" value="AMP-dep_synth/lig_dom"/>
</dbReference>
<dbReference type="Gene3D" id="3.30.300.30">
    <property type="match status" value="1"/>
</dbReference>
<dbReference type="InterPro" id="IPR042099">
    <property type="entry name" value="ANL_N_sf"/>
</dbReference>
<evidence type="ECO:0000313" key="4">
    <source>
        <dbReference type="Proteomes" id="UP000317713"/>
    </source>
</evidence>
<dbReference type="CDD" id="cd05936">
    <property type="entry name" value="FC-FACS_FadD_like"/>
    <property type="match status" value="1"/>
</dbReference>
<dbReference type="InterPro" id="IPR020845">
    <property type="entry name" value="AMP-binding_CS"/>
</dbReference>
<dbReference type="Proteomes" id="UP000317713">
    <property type="component" value="Chromosome"/>
</dbReference>
<feature type="domain" description="AMP-dependent synthetase/ligase" evidence="1">
    <location>
        <begin position="32"/>
        <end position="393"/>
    </location>
</feature>
<evidence type="ECO:0000259" key="1">
    <source>
        <dbReference type="Pfam" id="PF00501"/>
    </source>
</evidence>
<dbReference type="RefSeq" id="WP_144615652.1">
    <property type="nucleotide sequence ID" value="NZ_CP042161.1"/>
</dbReference>
<dbReference type="Gene3D" id="3.40.50.12780">
    <property type="entry name" value="N-terminal domain of ligase-like"/>
    <property type="match status" value="1"/>
</dbReference>